<feature type="signal peptide" evidence="1">
    <location>
        <begin position="1"/>
        <end position="22"/>
    </location>
</feature>
<accession>A0A5B2VTN2</accession>
<keyword evidence="5" id="KW-1185">Reference proteome</keyword>
<evidence type="ECO:0000313" key="5">
    <source>
        <dbReference type="Proteomes" id="UP000324611"/>
    </source>
</evidence>
<dbReference type="InterPro" id="IPR038765">
    <property type="entry name" value="Papain-like_cys_pep_sf"/>
</dbReference>
<dbReference type="InterPro" id="IPR024618">
    <property type="entry name" value="DUF3857"/>
</dbReference>
<dbReference type="EMBL" id="VUOC01000002">
    <property type="protein sequence ID" value="KAA2243133.1"/>
    <property type="molecule type" value="Genomic_DNA"/>
</dbReference>
<proteinExistence type="predicted"/>
<protein>
    <submittedName>
        <fullName evidence="4">DUF3857 domain-containing protein</fullName>
    </submittedName>
</protein>
<keyword evidence="1" id="KW-0732">Signal</keyword>
<comment type="caution">
    <text evidence="4">The sequence shown here is derived from an EMBL/GenBank/DDBJ whole genome shotgun (WGS) entry which is preliminary data.</text>
</comment>
<dbReference type="Pfam" id="PF01841">
    <property type="entry name" value="Transglut_core"/>
    <property type="match status" value="1"/>
</dbReference>
<evidence type="ECO:0000313" key="4">
    <source>
        <dbReference type="EMBL" id="KAA2243133.1"/>
    </source>
</evidence>
<dbReference type="SUPFAM" id="SSF54001">
    <property type="entry name" value="Cysteine proteinases"/>
    <property type="match status" value="1"/>
</dbReference>
<dbReference type="Gene3D" id="3.10.620.30">
    <property type="match status" value="1"/>
</dbReference>
<evidence type="ECO:0000259" key="2">
    <source>
        <dbReference type="Pfam" id="PF01841"/>
    </source>
</evidence>
<dbReference type="Gene3D" id="2.60.120.1130">
    <property type="match status" value="1"/>
</dbReference>
<name>A0A5B2VTN2_9BACT</name>
<reference evidence="4 5" key="1">
    <citation type="submission" date="2019-09" db="EMBL/GenBank/DDBJ databases">
        <title>Chitinophaga ginsengihumi sp. nov., isolated from soil of ginseng rhizosphere.</title>
        <authorList>
            <person name="Lee J."/>
        </authorList>
    </citation>
    <scope>NUCLEOTIDE SEQUENCE [LARGE SCALE GENOMIC DNA]</scope>
    <source>
        <strain evidence="4 5">BN140078</strain>
    </source>
</reference>
<dbReference type="Proteomes" id="UP000324611">
    <property type="component" value="Unassembled WGS sequence"/>
</dbReference>
<dbReference type="AlphaFoldDB" id="A0A5B2VTN2"/>
<dbReference type="Pfam" id="PF12969">
    <property type="entry name" value="DUF3857"/>
    <property type="match status" value="1"/>
</dbReference>
<dbReference type="InterPro" id="IPR002931">
    <property type="entry name" value="Transglutaminase-like"/>
</dbReference>
<sequence length="638" mass="72442">MYKLLISFYYICLLLATLPALAGDPQYPASTIPAALKEKAHAVKRMEEITFTMTSSNESLYTRHYVITILDGNGEDNAHLLVPYDKLREIRAIHGVLYDADGKSVKKLKQGYLEDIGLTDGFSIATDDRAKKYAFYHSTFPYTVEFEVTMRYNNTYIFPDWVPQGQRDLAVEQSRISVSVPANYKLRYRAFHYQGEPRIATEKENRIYTWEAKGMKARTDEVFAPGWNTCTTAVWLAPSDFEMEAYKGNMNSWEEYGKFMYQLNKDRDQLPEAAKQTVHQLTDGVSDPRQKIKILYRYLQEHTRYISIQLGIGGWQTFDATAVAAKGYGDCKALSNYMCAMLKEAGITGYCTLVKSGNGRTDMEQDFPSNQFNHVIACVPMGKDTTWLECTSQLLPAGYLGSFTANRPVLIITEKGGKLVHTPVYGGDENRQLRHINASITPEGNVLVQAHTVMTGEQQDDMQGRLHVWSKDQLKQWIGSSLDLPSYDMQHYEWKELGTAIPGINEDLTLTARNYAAISGKRMFIEPNLLNKSSMRINSESQRESEIRRTFSFVDVDSVQITIPAGYRTETLPKITLLHTRFGTYSSRATVQDSIVTYVRTMSCEAGVYPATAFAELQQFYDNVYKADRAKLVFVKNE</sequence>
<reference evidence="4 5" key="2">
    <citation type="submission" date="2019-09" db="EMBL/GenBank/DDBJ databases">
        <authorList>
            <person name="Jin C."/>
        </authorList>
    </citation>
    <scope>NUCLEOTIDE SEQUENCE [LARGE SCALE GENOMIC DNA]</scope>
    <source>
        <strain evidence="4 5">BN140078</strain>
    </source>
</reference>
<gene>
    <name evidence="4" type="ORF">F0L74_11500</name>
</gene>
<feature type="domain" description="DUF3857" evidence="3">
    <location>
        <begin position="58"/>
        <end position="218"/>
    </location>
</feature>
<dbReference type="RefSeq" id="WP_149838008.1">
    <property type="nucleotide sequence ID" value="NZ_VUOC01000002.1"/>
</dbReference>
<dbReference type="Gene3D" id="2.60.40.3140">
    <property type="match status" value="1"/>
</dbReference>
<evidence type="ECO:0000256" key="1">
    <source>
        <dbReference type="SAM" id="SignalP"/>
    </source>
</evidence>
<feature type="domain" description="Transglutaminase-like" evidence="2">
    <location>
        <begin position="276"/>
        <end position="348"/>
    </location>
</feature>
<organism evidence="4 5">
    <name type="scientific">Chitinophaga agrisoli</name>
    <dbReference type="NCBI Taxonomy" id="2607653"/>
    <lineage>
        <taxon>Bacteria</taxon>
        <taxon>Pseudomonadati</taxon>
        <taxon>Bacteroidota</taxon>
        <taxon>Chitinophagia</taxon>
        <taxon>Chitinophagales</taxon>
        <taxon>Chitinophagaceae</taxon>
        <taxon>Chitinophaga</taxon>
    </lineage>
</organism>
<feature type="chain" id="PRO_5023027962" evidence="1">
    <location>
        <begin position="23"/>
        <end position="638"/>
    </location>
</feature>
<evidence type="ECO:0000259" key="3">
    <source>
        <dbReference type="Pfam" id="PF12969"/>
    </source>
</evidence>